<evidence type="ECO:0000313" key="2">
    <source>
        <dbReference type="EMBL" id="KAL3673224.1"/>
    </source>
</evidence>
<dbReference type="EMBL" id="JBIMZQ010000002">
    <property type="protein sequence ID" value="KAL3673224.1"/>
    <property type="molecule type" value="Genomic_DNA"/>
</dbReference>
<organism evidence="2 3">
    <name type="scientific">Phytophthora oleae</name>
    <dbReference type="NCBI Taxonomy" id="2107226"/>
    <lineage>
        <taxon>Eukaryota</taxon>
        <taxon>Sar</taxon>
        <taxon>Stramenopiles</taxon>
        <taxon>Oomycota</taxon>
        <taxon>Peronosporomycetes</taxon>
        <taxon>Peronosporales</taxon>
        <taxon>Peronosporaceae</taxon>
        <taxon>Phytophthora</taxon>
    </lineage>
</organism>
<reference evidence="2 3" key="1">
    <citation type="submission" date="2024-09" db="EMBL/GenBank/DDBJ databases">
        <title>Genome sequencing and assembly of Phytophthora oleae, isolate VK10A, causative agent of rot of olive drupes.</title>
        <authorList>
            <person name="Conti Taguali S."/>
            <person name="Riolo M."/>
            <person name="La Spada F."/>
            <person name="Cacciola S.O."/>
            <person name="Dionisio G."/>
        </authorList>
    </citation>
    <scope>NUCLEOTIDE SEQUENCE [LARGE SCALE GENOMIC DNA]</scope>
    <source>
        <strain evidence="2 3">VK10A</strain>
    </source>
</reference>
<evidence type="ECO:0000259" key="1">
    <source>
        <dbReference type="PROSITE" id="PS50853"/>
    </source>
</evidence>
<name>A0ABD3G5V6_9STRA</name>
<accession>A0ABD3G5V6</accession>
<comment type="caution">
    <text evidence="2">The sequence shown here is derived from an EMBL/GenBank/DDBJ whole genome shotgun (WGS) entry which is preliminary data.</text>
</comment>
<feature type="domain" description="Fibronectin type-III" evidence="1">
    <location>
        <begin position="407"/>
        <end position="526"/>
    </location>
</feature>
<dbReference type="InterPro" id="IPR036116">
    <property type="entry name" value="FN3_sf"/>
</dbReference>
<keyword evidence="3" id="KW-1185">Reference proteome</keyword>
<dbReference type="InterPro" id="IPR013783">
    <property type="entry name" value="Ig-like_fold"/>
</dbReference>
<protein>
    <recommendedName>
        <fullName evidence="1">Fibronectin type-III domain-containing protein</fullName>
    </recommendedName>
</protein>
<dbReference type="InterPro" id="IPR029030">
    <property type="entry name" value="Caspase-like_dom_sf"/>
</dbReference>
<dbReference type="SUPFAM" id="SSF49265">
    <property type="entry name" value="Fibronectin type III"/>
    <property type="match status" value="1"/>
</dbReference>
<sequence>MQNDEAVRQVLQAKAPKESEEYRKQLVLLLQRRQQLRQTCPVTEGRPLTLPQHVETVPLDAVHLDSKHSPAIPKQSFALVVVSYNFKNVPALSEKTKEVAMSLFDSLVDQRFNHFSRRGSKLLLNPSVIEFQDTMKELKEILAEEPNSSFFMCLSTHGARVTRGANEGSYVLFSETRLSSEEELVLTAIHEKELAKMISDIPCKNKFVALELCQTQEPKDTIIDDAETIRHRIHEHFFTQLYKQIVQLRLQTLLDRGVRLSTNKELTAAWVQSDPSLLNIILMESCNVKTEVPVRANEEHVSNFLLRFRDAFRGAAITPKLEEENGFQQGPRPSLFAKGLLEYVCSSIRGDAERHNSLVHAEYESQVRTRYERAAEFQDITHTPSILGIEHAIDFGMGEVPEPPTVPTTPPSFVTSTLNSITLSWSVNLPTTKSELPTVLGYHIQRRGFGRACGDGEGDTSLWKRAADFQVLSYEDVVRNRITPNTTVTVHGLATDTAYCFRARARTAGGWGPFSASSTGYRTLSATSTLSQFETIRVAAITEGPRGIAKLMDKHKNIGAVQRYSAEVLVRVAMTGASSTRGQNSGIQPLLPIDLSVVVNVRNAMLKFKKDMQLQQQGCLLFGRLAQSSGTWRAALQSVGPPSILSILQSIVDRTERGYNTELIRCATCALEHVRVGSKSLRQKPRHNLSEHDAATRLQGLYRCRKAREGVRAMARLVYAEAIDPSSGMAYIFNTRTGATFWELPQFAS</sequence>
<dbReference type="CDD" id="cd00063">
    <property type="entry name" value="FN3"/>
    <property type="match status" value="1"/>
</dbReference>
<dbReference type="SUPFAM" id="SSF52129">
    <property type="entry name" value="Caspase-like"/>
    <property type="match status" value="1"/>
</dbReference>
<dbReference type="Gene3D" id="2.60.40.10">
    <property type="entry name" value="Immunoglobulins"/>
    <property type="match status" value="1"/>
</dbReference>
<evidence type="ECO:0000313" key="3">
    <source>
        <dbReference type="Proteomes" id="UP001632037"/>
    </source>
</evidence>
<dbReference type="SMART" id="SM00060">
    <property type="entry name" value="FN3"/>
    <property type="match status" value="1"/>
</dbReference>
<gene>
    <name evidence="2" type="ORF">V7S43_000947</name>
</gene>
<dbReference type="InterPro" id="IPR003961">
    <property type="entry name" value="FN3_dom"/>
</dbReference>
<dbReference type="Proteomes" id="UP001632037">
    <property type="component" value="Unassembled WGS sequence"/>
</dbReference>
<proteinExistence type="predicted"/>
<dbReference type="PROSITE" id="PS50096">
    <property type="entry name" value="IQ"/>
    <property type="match status" value="1"/>
</dbReference>
<dbReference type="AlphaFoldDB" id="A0ABD3G5V6"/>
<dbReference type="PROSITE" id="PS50853">
    <property type="entry name" value="FN3"/>
    <property type="match status" value="1"/>
</dbReference>
<dbReference type="Pfam" id="PF00041">
    <property type="entry name" value="fn3"/>
    <property type="match status" value="1"/>
</dbReference>